<evidence type="ECO:0000313" key="1">
    <source>
        <dbReference type="EMBL" id="KAH0963745.1"/>
    </source>
</evidence>
<reference evidence="1" key="1">
    <citation type="submission" date="2021-09" db="EMBL/GenBank/DDBJ databases">
        <title>A high-quality genome of the endoparasitic fungus Hirsutella rhossiliensis with a comparison of Hirsutella genomes reveals transposable elements contributing to genome size variation.</title>
        <authorList>
            <person name="Lin R."/>
            <person name="Jiao Y."/>
            <person name="Sun X."/>
            <person name="Ling J."/>
            <person name="Xie B."/>
            <person name="Cheng X."/>
        </authorList>
    </citation>
    <scope>NUCLEOTIDE SEQUENCE</scope>
    <source>
        <strain evidence="1">HR02</strain>
    </source>
</reference>
<sequence length="297" mass="33088">MSFSMSSTGSLFGVEARRNNHEDPMTISELSQKCEQAFEVICEDPDARAEAPDGKVAGREKLLEVLGREQGRVRIWARNIDALRDPTSTSSLGSRLHDAPKVRNTIASVLEGLLESLEIVFGILKGDLPNRAAAIAVMDAGASQSNTTELKELALDIRSSITDLFRYSMFLRRQRSRGREVPTEAERREPDASLDNNFILRAPTRSLQSEMRHFPVQLFEELPPEIKATGIAPPDQLQTAAPGHGLFQHAEAHWQCWRAESYLPTTSDHSRLSSSRRQDLQWSANAQAWQADSPEVA</sequence>
<dbReference type="EMBL" id="JAIZPD010000005">
    <property type="protein sequence ID" value="KAH0963745.1"/>
    <property type="molecule type" value="Genomic_DNA"/>
</dbReference>
<comment type="caution">
    <text evidence="1">The sequence shown here is derived from an EMBL/GenBank/DDBJ whole genome shotgun (WGS) entry which is preliminary data.</text>
</comment>
<organism evidence="1 2">
    <name type="scientific">Hirsutella rhossiliensis</name>
    <dbReference type="NCBI Taxonomy" id="111463"/>
    <lineage>
        <taxon>Eukaryota</taxon>
        <taxon>Fungi</taxon>
        <taxon>Dikarya</taxon>
        <taxon>Ascomycota</taxon>
        <taxon>Pezizomycotina</taxon>
        <taxon>Sordariomycetes</taxon>
        <taxon>Hypocreomycetidae</taxon>
        <taxon>Hypocreales</taxon>
        <taxon>Ophiocordycipitaceae</taxon>
        <taxon>Hirsutella</taxon>
    </lineage>
</organism>
<accession>A0A9P8MYQ7</accession>
<keyword evidence="2" id="KW-1185">Reference proteome</keyword>
<proteinExistence type="predicted"/>
<dbReference type="AlphaFoldDB" id="A0A9P8MYQ7"/>
<dbReference type="RefSeq" id="XP_044721258.1">
    <property type="nucleotide sequence ID" value="XM_044864726.1"/>
</dbReference>
<gene>
    <name evidence="1" type="ORF">HRG_06255</name>
</gene>
<dbReference type="Proteomes" id="UP000824596">
    <property type="component" value="Unassembled WGS sequence"/>
</dbReference>
<name>A0A9P8MYQ7_9HYPO</name>
<dbReference type="GeneID" id="68355384"/>
<dbReference type="OrthoDB" id="3045089at2759"/>
<evidence type="ECO:0000313" key="2">
    <source>
        <dbReference type="Proteomes" id="UP000824596"/>
    </source>
</evidence>
<protein>
    <submittedName>
        <fullName evidence="1">Uncharacterized protein</fullName>
    </submittedName>
</protein>